<dbReference type="EC" id="2.7.1.107" evidence="3"/>
<dbReference type="SUPFAM" id="SSF111331">
    <property type="entry name" value="NAD kinase/diacylglycerol kinase-like"/>
    <property type="match status" value="1"/>
</dbReference>
<organism evidence="11 12">
    <name type="scientific">Anisodus tanguticus</name>
    <dbReference type="NCBI Taxonomy" id="243964"/>
    <lineage>
        <taxon>Eukaryota</taxon>
        <taxon>Viridiplantae</taxon>
        <taxon>Streptophyta</taxon>
        <taxon>Embryophyta</taxon>
        <taxon>Tracheophyta</taxon>
        <taxon>Spermatophyta</taxon>
        <taxon>Magnoliopsida</taxon>
        <taxon>eudicotyledons</taxon>
        <taxon>Gunneridae</taxon>
        <taxon>Pentapetalae</taxon>
        <taxon>asterids</taxon>
        <taxon>lamiids</taxon>
        <taxon>Solanales</taxon>
        <taxon>Solanaceae</taxon>
        <taxon>Solanoideae</taxon>
        <taxon>Hyoscyameae</taxon>
        <taxon>Anisodus</taxon>
    </lineage>
</organism>
<feature type="compositionally biased region" description="Low complexity" evidence="9">
    <location>
        <begin position="618"/>
        <end position="628"/>
    </location>
</feature>
<accession>A0AAE1UNH1</accession>
<gene>
    <name evidence="11" type="ORF">RND71_043721</name>
</gene>
<evidence type="ECO:0000313" key="12">
    <source>
        <dbReference type="Proteomes" id="UP001291623"/>
    </source>
</evidence>
<evidence type="ECO:0000256" key="6">
    <source>
        <dbReference type="ARBA" id="ARBA00022777"/>
    </source>
</evidence>
<dbReference type="Pfam" id="PF00781">
    <property type="entry name" value="DAGK_cat"/>
    <property type="match status" value="1"/>
</dbReference>
<dbReference type="AlphaFoldDB" id="A0AAE1UNH1"/>
<keyword evidence="4" id="KW-0808">Transferase</keyword>
<evidence type="ECO:0000256" key="9">
    <source>
        <dbReference type="SAM" id="MobiDB-lite"/>
    </source>
</evidence>
<evidence type="ECO:0000256" key="2">
    <source>
        <dbReference type="ARBA" id="ARBA00011245"/>
    </source>
</evidence>
<dbReference type="GO" id="GO:0005886">
    <property type="term" value="C:plasma membrane"/>
    <property type="evidence" value="ECO:0007669"/>
    <property type="project" value="TreeGrafter"/>
</dbReference>
<feature type="region of interest" description="Disordered" evidence="9">
    <location>
        <begin position="608"/>
        <end position="628"/>
    </location>
</feature>
<keyword evidence="8" id="KW-0346">Stress response</keyword>
<dbReference type="InterPro" id="IPR000756">
    <property type="entry name" value="Diacylglycerol_kin_accessory"/>
</dbReference>
<protein>
    <recommendedName>
        <fullName evidence="3">diacylglycerol kinase (ATP)</fullName>
        <ecNumber evidence="3">2.7.1.107</ecNumber>
    </recommendedName>
</protein>
<name>A0AAE1UNH1_9SOLA</name>
<keyword evidence="6" id="KW-0418">Kinase</keyword>
<evidence type="ECO:0000256" key="3">
    <source>
        <dbReference type="ARBA" id="ARBA00012133"/>
    </source>
</evidence>
<dbReference type="Pfam" id="PF00609">
    <property type="entry name" value="DAGK_acc"/>
    <property type="match status" value="1"/>
</dbReference>
<evidence type="ECO:0000256" key="4">
    <source>
        <dbReference type="ARBA" id="ARBA00022679"/>
    </source>
</evidence>
<evidence type="ECO:0000256" key="5">
    <source>
        <dbReference type="ARBA" id="ARBA00022741"/>
    </source>
</evidence>
<dbReference type="InterPro" id="IPR037607">
    <property type="entry name" value="DGK"/>
</dbReference>
<dbReference type="PANTHER" id="PTHR11255">
    <property type="entry name" value="DIACYLGLYCEROL KINASE"/>
    <property type="match status" value="1"/>
</dbReference>
<dbReference type="GO" id="GO:0004143">
    <property type="term" value="F:ATP-dependent diacylglycerol kinase activity"/>
    <property type="evidence" value="ECO:0007669"/>
    <property type="project" value="UniProtKB-EC"/>
</dbReference>
<comment type="caution">
    <text evidence="11">The sequence shown here is derived from an EMBL/GenBank/DDBJ whole genome shotgun (WGS) entry which is preliminary data.</text>
</comment>
<dbReference type="FunFam" id="3.40.50.10330:FF:000002">
    <property type="entry name" value="Diacylglycerol kinase"/>
    <property type="match status" value="1"/>
</dbReference>
<dbReference type="Gene3D" id="3.40.50.10330">
    <property type="entry name" value="Probable inorganic polyphosphate/atp-NAD kinase, domain 1"/>
    <property type="match status" value="1"/>
</dbReference>
<dbReference type="GO" id="GO:0007200">
    <property type="term" value="P:phospholipase C-activating G protein-coupled receptor signaling pathway"/>
    <property type="evidence" value="ECO:0007669"/>
    <property type="project" value="InterPro"/>
</dbReference>
<sequence length="1060" mass="116479">MSMFIFNLKQLNDLDLPFDKKYAFSNNLKPCSSCDKELDDPGSGITVVSLEVPILNSGKQARSASVDSSFLQVPQRSDIGNCELPPTKSVRSRSVDIALPEGPDGPYLVVPSVFLPVRDKNYGFKFNQEEDCSNYHGLGNESIKNQQSLNSASSNQVLSNNEKYNDKNKKLSHFGLKNNSDDLSKSMSLNENSFCEDSIELTSNSDSRNASLISLPMVTLSLPNCDNQIDSSETTEKNNQNNLCEQNSEQNFCDNAQLNNQPNLSVASSKSYYKKENSLEINQANSSCITVVSLEVPVLVNKSGRSASVDSAYLKVPQRTDIGNREASPNRNGQRSKSIDIALPIGPDGPYIIVPSITNKPQQLVTHLVNRKHHSNPPTRDTSMHSLQQLSEINATVAKTSKLKFASYEVSNNFNVPLNSTKNEKNQNFNEKSIANECKSGKGIFNSLRNKQHKLGLLFGLYKKSSSNQSLQKAAIAGATITSMVPAHVKRKDLIQLTFNYLLDQMINLNIPIKAIQGEIKISTENGETRTLRSAPDWGETAIDGDHLWVSTSASGDLCYVGESECSQSNEQYHLQEQAEKHQMYVQEEDQEQDQEQELDQELIHEQGQNQEQDLEHQNQQQTVHQQSIEHNQIISQYSIQSQQSSDTPASTGSSQTTSATVFNYENTNVPNHDFNEPTTESQVNQPLQNQTSDSNNLANSNCGITNCLHSIPSVHHKSFVIKPIPSPTSRPLIVFINPKSGGNQGVKLMRKFQWFLNPRQVFDLSQGGPKPVLELYRKVPNLRILICGGDGTVNWLLSTLDELDFHPNPSIAVLPLGTGNDLARSLGWGSGYTDEPIGKILTNVRDGQTVQLDRWSLNVVPNTDVIKSVCTCDVSNSVNHQNSKILSSSSNVNLNSIPVSTSTSNFKTQNVQVISQFTTDTNGGMVNCGCNGSCVANPECLCGCGCVYGAVAIGFCINCKYDKSAFTKVDVTLSQNSCGCSTNCSCSGNCNCNCTCMGGEPLSAGGATKRNKFEEDFSRSKVKLPLNVVNNYFSIGVDANIALEFHEAREAHPEKFSSR</sequence>
<reference evidence="11" key="1">
    <citation type="submission" date="2023-12" db="EMBL/GenBank/DDBJ databases">
        <title>Genome assembly of Anisodus tanguticus.</title>
        <authorList>
            <person name="Wang Y.-J."/>
        </authorList>
    </citation>
    <scope>NUCLEOTIDE SEQUENCE</scope>
    <source>
        <strain evidence="11">KB-2021</strain>
        <tissue evidence="11">Leaf</tissue>
    </source>
</reference>
<proteinExistence type="inferred from homology"/>
<dbReference type="PANTHER" id="PTHR11255:SF80">
    <property type="entry name" value="EYE-SPECIFIC DIACYLGLYCEROL KINASE"/>
    <property type="match status" value="1"/>
</dbReference>
<dbReference type="InterPro" id="IPR017438">
    <property type="entry name" value="ATP-NAD_kinase_N"/>
</dbReference>
<dbReference type="InterPro" id="IPR001206">
    <property type="entry name" value="Diacylglycerol_kinase_cat_dom"/>
</dbReference>
<evidence type="ECO:0000313" key="11">
    <source>
        <dbReference type="EMBL" id="KAK4337252.1"/>
    </source>
</evidence>
<dbReference type="PROSITE" id="PS50146">
    <property type="entry name" value="DAGK"/>
    <property type="match status" value="1"/>
</dbReference>
<evidence type="ECO:0000256" key="1">
    <source>
        <dbReference type="ARBA" id="ARBA00009280"/>
    </source>
</evidence>
<keyword evidence="5" id="KW-0547">Nucleotide-binding</keyword>
<dbReference type="Proteomes" id="UP001291623">
    <property type="component" value="Unassembled WGS sequence"/>
</dbReference>
<dbReference type="InterPro" id="IPR016064">
    <property type="entry name" value="NAD/diacylglycerol_kinase_sf"/>
</dbReference>
<comment type="similarity">
    <text evidence="1">Belongs to the eukaryotic diacylglycerol kinase family.</text>
</comment>
<feature type="domain" description="DAGKc" evidence="10">
    <location>
        <begin position="728"/>
        <end position="863"/>
    </location>
</feature>
<comment type="subunit">
    <text evidence="2">Monomer.</text>
</comment>
<evidence type="ECO:0000256" key="8">
    <source>
        <dbReference type="ARBA" id="ARBA00023016"/>
    </source>
</evidence>
<keyword evidence="12" id="KW-1185">Reference proteome</keyword>
<dbReference type="GO" id="GO:0005524">
    <property type="term" value="F:ATP binding"/>
    <property type="evidence" value="ECO:0007669"/>
    <property type="project" value="UniProtKB-KW"/>
</dbReference>
<evidence type="ECO:0000256" key="7">
    <source>
        <dbReference type="ARBA" id="ARBA00022840"/>
    </source>
</evidence>
<keyword evidence="7" id="KW-0067">ATP-binding</keyword>
<dbReference type="SMART" id="SM00046">
    <property type="entry name" value="DAGKc"/>
    <property type="match status" value="1"/>
</dbReference>
<evidence type="ECO:0000259" key="10">
    <source>
        <dbReference type="PROSITE" id="PS50146"/>
    </source>
</evidence>
<dbReference type="EMBL" id="JAVYJV010000044">
    <property type="protein sequence ID" value="KAK4337252.1"/>
    <property type="molecule type" value="Genomic_DNA"/>
</dbReference>
<feature type="region of interest" description="Disordered" evidence="9">
    <location>
        <begin position="666"/>
        <end position="697"/>
    </location>
</feature>